<gene>
    <name evidence="4" type="ORF">EDC23_0181</name>
</gene>
<keyword evidence="2" id="KW-0732">Signal</keyword>
<evidence type="ECO:0000256" key="1">
    <source>
        <dbReference type="SAM" id="Coils"/>
    </source>
</evidence>
<dbReference type="FunFam" id="2.70.70.10:FF:000003">
    <property type="entry name" value="Murein hydrolase activator EnvC"/>
    <property type="match status" value="1"/>
</dbReference>
<accession>A0A4R8IRZ9</accession>
<evidence type="ECO:0000313" key="4">
    <source>
        <dbReference type="EMBL" id="TDY03811.1"/>
    </source>
</evidence>
<dbReference type="Proteomes" id="UP000294914">
    <property type="component" value="Unassembled WGS sequence"/>
</dbReference>
<dbReference type="SUPFAM" id="SSF51261">
    <property type="entry name" value="Duplicated hybrid motif"/>
    <property type="match status" value="1"/>
</dbReference>
<name>A0A4R8IRZ9_9GAMM</name>
<dbReference type="Pfam" id="PF01551">
    <property type="entry name" value="Peptidase_M23"/>
    <property type="match status" value="1"/>
</dbReference>
<dbReference type="InterPro" id="IPR011055">
    <property type="entry name" value="Dup_hybrid_motif"/>
</dbReference>
<proteinExistence type="predicted"/>
<dbReference type="InterPro" id="IPR050570">
    <property type="entry name" value="Cell_wall_metabolism_enzyme"/>
</dbReference>
<feature type="chain" id="PRO_5020272543" evidence="2">
    <location>
        <begin position="25"/>
        <end position="393"/>
    </location>
</feature>
<dbReference type="InterPro" id="IPR016047">
    <property type="entry name" value="M23ase_b-sheet_dom"/>
</dbReference>
<dbReference type="EMBL" id="SOQX01000001">
    <property type="protein sequence ID" value="TDY03811.1"/>
    <property type="molecule type" value="Genomic_DNA"/>
</dbReference>
<evidence type="ECO:0000313" key="5">
    <source>
        <dbReference type="Proteomes" id="UP000294914"/>
    </source>
</evidence>
<feature type="coiled-coil region" evidence="1">
    <location>
        <begin position="29"/>
        <end position="118"/>
    </location>
</feature>
<feature type="domain" description="M23ase beta-sheet core" evidence="3">
    <location>
        <begin position="290"/>
        <end position="383"/>
    </location>
</feature>
<evidence type="ECO:0000259" key="3">
    <source>
        <dbReference type="Pfam" id="PF01551"/>
    </source>
</evidence>
<organism evidence="4 5">
    <name type="scientific">Thiohalophilus thiocyanatoxydans</name>
    <dbReference type="NCBI Taxonomy" id="381308"/>
    <lineage>
        <taxon>Bacteria</taxon>
        <taxon>Pseudomonadati</taxon>
        <taxon>Pseudomonadota</taxon>
        <taxon>Gammaproteobacteria</taxon>
        <taxon>Thiohalomonadales</taxon>
        <taxon>Thiohalophilaceae</taxon>
        <taxon>Thiohalophilus</taxon>
    </lineage>
</organism>
<dbReference type="Gene3D" id="2.70.70.10">
    <property type="entry name" value="Glucose Permease (Domain IIA)"/>
    <property type="match status" value="1"/>
</dbReference>
<evidence type="ECO:0000256" key="2">
    <source>
        <dbReference type="SAM" id="SignalP"/>
    </source>
</evidence>
<dbReference type="OrthoDB" id="9784703at2"/>
<sequence length="393" mass="45172">MFTALQRWLLILTLAVLPAGAIYADLSAAQQQQEKSRQLENLRQRIDQLEQDLAAQRDHYSEEVQQLQTIETRIGRRVKALRGIKDQLQAQNRKLDTLEDEQRELQNELESQRELLGQQVRAAYVIGRQEFLKLLLNQEDPAAVGRVSTYYDYFNRARSEQIKAALETVARLDRVEQQIARRKTELQALHDREVKQKQQLEQNFRERSRALARLKKEIGSRDEQLSQLQEDEKQLQQLLRALERKLGDLLTEEKDSRRSFAERRGELAWPARGEMRKRFGQSRNAGQLRWNGVLIGGGEGNSVYAVAPGRVAYADWLRGYGLLIIIDHGDGYMSLYGHNQGLLKEVGDWVRADEAIAEIGSSGGRDEAGLYFEIRHNGTPTDPAKWCGRTRRG</sequence>
<keyword evidence="5" id="KW-1185">Reference proteome</keyword>
<dbReference type="RefSeq" id="WP_134080386.1">
    <property type="nucleotide sequence ID" value="NZ_SOQX01000001.1"/>
</dbReference>
<feature type="coiled-coil region" evidence="1">
    <location>
        <begin position="172"/>
        <end position="252"/>
    </location>
</feature>
<dbReference type="AlphaFoldDB" id="A0A4R8IRZ9"/>
<protein>
    <submittedName>
        <fullName evidence="4">Septal ring factor EnvC (AmiA/AmiB activator)</fullName>
    </submittedName>
</protein>
<dbReference type="CDD" id="cd12797">
    <property type="entry name" value="M23_peptidase"/>
    <property type="match status" value="1"/>
</dbReference>
<comment type="caution">
    <text evidence="4">The sequence shown here is derived from an EMBL/GenBank/DDBJ whole genome shotgun (WGS) entry which is preliminary data.</text>
</comment>
<dbReference type="PANTHER" id="PTHR21666">
    <property type="entry name" value="PEPTIDASE-RELATED"/>
    <property type="match status" value="1"/>
</dbReference>
<keyword evidence="1" id="KW-0175">Coiled coil</keyword>
<reference evidence="4 5" key="1">
    <citation type="submission" date="2019-03" db="EMBL/GenBank/DDBJ databases">
        <title>Genomic Encyclopedia of Type Strains, Phase IV (KMG-IV): sequencing the most valuable type-strain genomes for metagenomic binning, comparative biology and taxonomic classification.</title>
        <authorList>
            <person name="Goeker M."/>
        </authorList>
    </citation>
    <scope>NUCLEOTIDE SEQUENCE [LARGE SCALE GENOMIC DNA]</scope>
    <source>
        <strain evidence="4 5">DSM 16326</strain>
    </source>
</reference>
<dbReference type="PANTHER" id="PTHR21666:SF270">
    <property type="entry name" value="MUREIN HYDROLASE ACTIVATOR ENVC"/>
    <property type="match status" value="1"/>
</dbReference>
<dbReference type="Gene3D" id="6.10.250.3150">
    <property type="match status" value="1"/>
</dbReference>
<dbReference type="GO" id="GO:0004222">
    <property type="term" value="F:metalloendopeptidase activity"/>
    <property type="evidence" value="ECO:0007669"/>
    <property type="project" value="TreeGrafter"/>
</dbReference>
<feature type="signal peptide" evidence="2">
    <location>
        <begin position="1"/>
        <end position="24"/>
    </location>
</feature>